<sequence>LSVPDRMRSVGTPPSVVVSPLLQNEDGGSENKIGRSTSSEPRAGTANRSFSFTDYAPAGHLSADENDVTADTSSQPFLTDYRRLRAGNQPIHLFVMHPKHEDTIRLDPGINKITLVSQSPGFLVPGDIRISVLSRISKNRPSTTKNESESSDTTLHLVSRVQAKHFDSTWSSPKLLDSLLPTVHYYGQMEIMRPLRVILGLRHSIDLQLELRKLGLPVPLETGIGLYRIVHRLNAKAPGPLSPTDVPARVPKVVNDYRVSPLFKDTNSNQAGESQSTKSRFTTVAQLSPNDYRCDLQDGPVQLDSTAELIPIDATGSLNGETAPANRTRFRLSRPLWIRALADKDEVRF</sequence>
<protein>
    <submittedName>
        <fullName evidence="2">Arrestin_C domain-containing protein</fullName>
    </submittedName>
</protein>
<proteinExistence type="predicted"/>
<name>A0A183BBE7_9TREM</name>
<evidence type="ECO:0000313" key="2">
    <source>
        <dbReference type="WBParaSite" id="ECPE_0001657501-mRNA-1"/>
    </source>
</evidence>
<feature type="compositionally biased region" description="Polar residues" evidence="1">
    <location>
        <begin position="34"/>
        <end position="50"/>
    </location>
</feature>
<evidence type="ECO:0000256" key="1">
    <source>
        <dbReference type="SAM" id="MobiDB-lite"/>
    </source>
</evidence>
<feature type="compositionally biased region" description="Low complexity" evidence="1">
    <location>
        <begin position="9"/>
        <end position="20"/>
    </location>
</feature>
<organism evidence="2">
    <name type="scientific">Echinostoma caproni</name>
    <dbReference type="NCBI Taxonomy" id="27848"/>
    <lineage>
        <taxon>Eukaryota</taxon>
        <taxon>Metazoa</taxon>
        <taxon>Spiralia</taxon>
        <taxon>Lophotrochozoa</taxon>
        <taxon>Platyhelminthes</taxon>
        <taxon>Trematoda</taxon>
        <taxon>Digenea</taxon>
        <taxon>Plagiorchiida</taxon>
        <taxon>Echinostomata</taxon>
        <taxon>Echinostomatoidea</taxon>
        <taxon>Echinostomatidae</taxon>
        <taxon>Echinostoma</taxon>
    </lineage>
</organism>
<dbReference type="AlphaFoldDB" id="A0A183BBE7"/>
<reference evidence="2" key="1">
    <citation type="submission" date="2016-06" db="UniProtKB">
        <authorList>
            <consortium name="WormBaseParasite"/>
        </authorList>
    </citation>
    <scope>IDENTIFICATION</scope>
</reference>
<feature type="region of interest" description="Disordered" evidence="1">
    <location>
        <begin position="1"/>
        <end position="50"/>
    </location>
</feature>
<accession>A0A183BBE7</accession>
<dbReference type="WBParaSite" id="ECPE_0001657501-mRNA-1">
    <property type="protein sequence ID" value="ECPE_0001657501-mRNA-1"/>
    <property type="gene ID" value="ECPE_0001657501"/>
</dbReference>